<evidence type="ECO:0000256" key="9">
    <source>
        <dbReference type="ARBA" id="ARBA00023152"/>
    </source>
</evidence>
<evidence type="ECO:0000313" key="18">
    <source>
        <dbReference type="EMBL" id="TLS68984.1"/>
    </source>
</evidence>
<feature type="active site" description="Proton donor" evidence="12 13">
    <location>
        <position position="204"/>
    </location>
</feature>
<keyword evidence="9 12" id="KW-0324">Glycolysis</keyword>
<dbReference type="InterPro" id="IPR020809">
    <property type="entry name" value="Enolase_CS"/>
</dbReference>
<feature type="binding site" evidence="12 15">
    <location>
        <position position="312"/>
    </location>
    <ligand>
        <name>Mg(2+)</name>
        <dbReference type="ChEBI" id="CHEBI:18420"/>
    </ligand>
</feature>
<keyword evidence="8 12" id="KW-0460">Magnesium</keyword>
<feature type="binding site" evidence="12">
    <location>
        <position position="337"/>
    </location>
    <ligand>
        <name>(2R)-2-phosphoglycerate</name>
        <dbReference type="ChEBI" id="CHEBI:58289"/>
    </ligand>
</feature>
<gene>
    <name evidence="12" type="primary">eno</name>
    <name evidence="18" type="ORF">FEF65_00345</name>
</gene>
<keyword evidence="6 12" id="KW-0964">Secreted</keyword>
<feature type="binding site" evidence="14">
    <location>
        <position position="312"/>
    </location>
    <ligand>
        <name>substrate</name>
    </ligand>
</feature>
<dbReference type="GO" id="GO:0006096">
    <property type="term" value="P:glycolytic process"/>
    <property type="evidence" value="ECO:0007669"/>
    <property type="project" value="UniProtKB-UniRule"/>
</dbReference>
<dbReference type="AlphaFoldDB" id="A0A5R9H2K6"/>
<feature type="domain" description="Enolase C-terminal TIM barrel" evidence="16">
    <location>
        <begin position="138"/>
        <end position="425"/>
    </location>
</feature>
<evidence type="ECO:0000256" key="5">
    <source>
        <dbReference type="ARBA" id="ARBA00022490"/>
    </source>
</evidence>
<evidence type="ECO:0000256" key="15">
    <source>
        <dbReference type="PIRSR" id="PIRSR001400-3"/>
    </source>
</evidence>
<dbReference type="SMART" id="SM01193">
    <property type="entry name" value="Enolase_N"/>
    <property type="match status" value="1"/>
</dbReference>
<feature type="active site" description="Proton acceptor" evidence="12 13">
    <location>
        <position position="337"/>
    </location>
</feature>
<organism evidence="18 19">
    <name type="scientific">Mariprofundus erugo</name>
    <dbReference type="NCBI Taxonomy" id="2528639"/>
    <lineage>
        <taxon>Bacteria</taxon>
        <taxon>Pseudomonadati</taxon>
        <taxon>Pseudomonadota</taxon>
        <taxon>Candidatius Mariprofundia</taxon>
        <taxon>Mariprofundales</taxon>
        <taxon>Mariprofundaceae</taxon>
        <taxon>Mariprofundus</taxon>
    </lineage>
</organism>
<dbReference type="CDD" id="cd03313">
    <property type="entry name" value="enolase"/>
    <property type="match status" value="1"/>
</dbReference>
<feature type="binding site" evidence="12 15">
    <location>
        <position position="285"/>
    </location>
    <ligand>
        <name>Mg(2+)</name>
        <dbReference type="ChEBI" id="CHEBI:18420"/>
    </ligand>
</feature>
<dbReference type="InterPro" id="IPR020810">
    <property type="entry name" value="Enolase_C"/>
</dbReference>
<feature type="binding site" evidence="12">
    <location>
        <position position="388"/>
    </location>
    <ligand>
        <name>(2R)-2-phosphoglycerate</name>
        <dbReference type="ChEBI" id="CHEBI:58289"/>
    </ligand>
</feature>
<dbReference type="SUPFAM" id="SSF54826">
    <property type="entry name" value="Enolase N-terminal domain-like"/>
    <property type="match status" value="1"/>
</dbReference>
<comment type="caution">
    <text evidence="18">The sequence shown here is derived from an EMBL/GenBank/DDBJ whole genome shotgun (WGS) entry which is preliminary data.</text>
</comment>
<keyword evidence="10 12" id="KW-0456">Lyase</keyword>
<dbReference type="Pfam" id="PF03952">
    <property type="entry name" value="Enolase_N"/>
    <property type="match status" value="1"/>
</dbReference>
<proteinExistence type="inferred from homology"/>
<reference evidence="18 19" key="1">
    <citation type="journal article" date="2019" name="Appl. Environ. Microbiol.">
        <title>Environmental Evidence and Genomic Insight of Iron-oxidizing Bacteria Preference Towards More Corrosion Resistant Stainless Steel at Higher Salinities.</title>
        <authorList>
            <person name="Garrison C.E."/>
            <person name="Price K.A."/>
            <person name="Field E.K."/>
        </authorList>
    </citation>
    <scope>NUCLEOTIDE SEQUENCE [LARGE SCALE GENOMIC DNA]</scope>
    <source>
        <strain evidence="18 19">P3</strain>
    </source>
</reference>
<keyword evidence="5 12" id="KW-0963">Cytoplasm</keyword>
<evidence type="ECO:0000256" key="6">
    <source>
        <dbReference type="ARBA" id="ARBA00022525"/>
    </source>
</evidence>
<feature type="binding site" evidence="12">
    <location>
        <position position="162"/>
    </location>
    <ligand>
        <name>(2R)-2-phosphoglycerate</name>
        <dbReference type="ChEBI" id="CHEBI:58289"/>
    </ligand>
</feature>
<dbReference type="PANTHER" id="PTHR11902:SF1">
    <property type="entry name" value="ENOLASE"/>
    <property type="match status" value="1"/>
</dbReference>
<dbReference type="Gene3D" id="3.20.20.120">
    <property type="entry name" value="Enolase-like C-terminal domain"/>
    <property type="match status" value="1"/>
</dbReference>
<dbReference type="SFLD" id="SFLDF00002">
    <property type="entry name" value="enolase"/>
    <property type="match status" value="1"/>
</dbReference>
<evidence type="ECO:0000256" key="13">
    <source>
        <dbReference type="PIRSR" id="PIRSR001400-1"/>
    </source>
</evidence>
<feature type="binding site" evidence="12">
    <location>
        <position position="367"/>
    </location>
    <ligand>
        <name>(2R)-2-phosphoglycerate</name>
        <dbReference type="ChEBI" id="CHEBI:58289"/>
    </ligand>
</feature>
<feature type="binding site" evidence="14">
    <location>
        <position position="154"/>
    </location>
    <ligand>
        <name>substrate</name>
    </ligand>
</feature>
<dbReference type="FunFam" id="3.30.390.10:FF:000001">
    <property type="entry name" value="Enolase"/>
    <property type="match status" value="1"/>
</dbReference>
<evidence type="ECO:0000256" key="14">
    <source>
        <dbReference type="PIRSR" id="PIRSR001400-2"/>
    </source>
</evidence>
<dbReference type="Pfam" id="PF00113">
    <property type="entry name" value="Enolase_C"/>
    <property type="match status" value="1"/>
</dbReference>
<evidence type="ECO:0000256" key="7">
    <source>
        <dbReference type="ARBA" id="ARBA00022723"/>
    </source>
</evidence>
<dbReference type="SFLD" id="SFLDG00178">
    <property type="entry name" value="enolase"/>
    <property type="match status" value="1"/>
</dbReference>
<dbReference type="Gene3D" id="3.30.390.10">
    <property type="entry name" value="Enolase-like, N-terminal domain"/>
    <property type="match status" value="1"/>
</dbReference>
<dbReference type="PROSITE" id="PS00164">
    <property type="entry name" value="ENOLASE"/>
    <property type="match status" value="1"/>
</dbReference>
<dbReference type="PRINTS" id="PR00148">
    <property type="entry name" value="ENOLASE"/>
</dbReference>
<comment type="function">
    <text evidence="11 12">Catalyzes the reversible conversion of 2-phosphoglycerate (2-PG) into phosphoenolpyruvate (PEP). It is essential for the degradation of carbohydrates via glycolysis.</text>
</comment>
<evidence type="ECO:0000259" key="17">
    <source>
        <dbReference type="SMART" id="SM01193"/>
    </source>
</evidence>
<dbReference type="GO" id="GO:0000015">
    <property type="term" value="C:phosphopyruvate hydratase complex"/>
    <property type="evidence" value="ECO:0007669"/>
    <property type="project" value="InterPro"/>
</dbReference>
<dbReference type="InterPro" id="IPR036849">
    <property type="entry name" value="Enolase-like_C_sf"/>
</dbReference>
<dbReference type="GO" id="GO:0009986">
    <property type="term" value="C:cell surface"/>
    <property type="evidence" value="ECO:0007669"/>
    <property type="project" value="UniProtKB-SubCell"/>
</dbReference>
<dbReference type="GO" id="GO:0004634">
    <property type="term" value="F:phosphopyruvate hydratase activity"/>
    <property type="evidence" value="ECO:0007669"/>
    <property type="project" value="UniProtKB-UniRule"/>
</dbReference>
<evidence type="ECO:0000256" key="1">
    <source>
        <dbReference type="ARBA" id="ARBA00005031"/>
    </source>
</evidence>
<dbReference type="HAMAP" id="MF_00318">
    <property type="entry name" value="Enolase"/>
    <property type="match status" value="1"/>
</dbReference>
<comment type="cofactor">
    <cofactor evidence="12">
        <name>Mg(2+)</name>
        <dbReference type="ChEBI" id="CHEBI:18420"/>
    </cofactor>
    <text evidence="12">Binds a second Mg(2+) ion via substrate during catalysis.</text>
</comment>
<feature type="binding site" evidence="12">
    <location>
        <position position="366"/>
    </location>
    <ligand>
        <name>(2R)-2-phosphoglycerate</name>
        <dbReference type="ChEBI" id="CHEBI:58289"/>
    </ligand>
</feature>
<comment type="similarity">
    <text evidence="2 12">Belongs to the enolase family.</text>
</comment>
<evidence type="ECO:0000313" key="19">
    <source>
        <dbReference type="Proteomes" id="UP000306585"/>
    </source>
</evidence>
<dbReference type="PANTHER" id="PTHR11902">
    <property type="entry name" value="ENOLASE"/>
    <property type="match status" value="1"/>
</dbReference>
<dbReference type="InterPro" id="IPR020811">
    <property type="entry name" value="Enolase_N"/>
</dbReference>
<evidence type="ECO:0000256" key="10">
    <source>
        <dbReference type="ARBA" id="ARBA00023239"/>
    </source>
</evidence>
<keyword evidence="19" id="KW-1185">Reference proteome</keyword>
<accession>A0A5R9H2K6</accession>
<dbReference type="OrthoDB" id="5288158at2"/>
<comment type="cofactor">
    <cofactor evidence="15">
        <name>Mg(2+)</name>
        <dbReference type="ChEBI" id="CHEBI:18420"/>
    </cofactor>
    <text evidence="15">Mg(2+) is required for catalysis and for stabilizing the dimer.</text>
</comment>
<dbReference type="SMART" id="SM01192">
    <property type="entry name" value="Enolase_C"/>
    <property type="match status" value="1"/>
</dbReference>
<comment type="catalytic activity">
    <reaction evidence="12">
        <text>(2R)-2-phosphoglycerate = phosphoenolpyruvate + H2O</text>
        <dbReference type="Rhea" id="RHEA:10164"/>
        <dbReference type="ChEBI" id="CHEBI:15377"/>
        <dbReference type="ChEBI" id="CHEBI:58289"/>
        <dbReference type="ChEBI" id="CHEBI:58702"/>
        <dbReference type="EC" id="4.2.1.11"/>
    </reaction>
</comment>
<feature type="domain" description="Enolase N-terminal" evidence="17">
    <location>
        <begin position="4"/>
        <end position="133"/>
    </location>
</feature>
<feature type="binding site" evidence="14">
    <location>
        <position position="163"/>
    </location>
    <ligand>
        <name>substrate</name>
    </ligand>
</feature>
<protein>
    <recommendedName>
        <fullName evidence="4 12">Enolase</fullName>
        <ecNumber evidence="3 12">4.2.1.11</ecNumber>
    </recommendedName>
    <alternativeName>
        <fullName evidence="12">2-phospho-D-glycerate hydro-lyase</fullName>
    </alternativeName>
    <alternativeName>
        <fullName evidence="12">2-phosphoglycerate dehydratase</fullName>
    </alternativeName>
</protein>
<dbReference type="RefSeq" id="WP_138237800.1">
    <property type="nucleotide sequence ID" value="NZ_VBRY01000001.1"/>
</dbReference>
<sequence length="425" mass="44361">MSEIVKVYGREIFDSRGNPTVEVDVTLASGAFGRAAVPSGASTGTREAVELRDGDSRLGGKGVRKAVAHVNGEIAAAVAGRDAADQQGLDDCLIALDGTPNKGRLGANAILGVSMAVARAQAVEQGSSLFRYLGGDKATLLPVPCMNVINGGSHADNSIDFQEYMIVPVGASSFAQALDMGAEVFHSLKSVLKKAGHVTAVGDEGGFAPNLGSNEEGITVILEAITKAGLRPGDDVALASDMAASEFYRDGSYVLAGEGNRKLDSAGMVDLIDSLCRQYPILSVEDGLDEGDWDGWKLLTSQVGGRVQLVGDDLFVTNPAILKEGIEKGIANALLVKVNQIGTLSETIAAVNMAHDAGYRCMMSHRSGETEDATIADLAVALATGQIKSGSASRSDRMAKYNQLLRIEEELGAQARYAGRAAFAR</sequence>
<dbReference type="SUPFAM" id="SSF51604">
    <property type="entry name" value="Enolase C-terminal domain-like"/>
    <property type="match status" value="1"/>
</dbReference>
<dbReference type="EMBL" id="VBRY01000001">
    <property type="protein sequence ID" value="TLS68984.1"/>
    <property type="molecule type" value="Genomic_DNA"/>
</dbReference>
<name>A0A5R9H2K6_9PROT</name>
<dbReference type="NCBIfam" id="TIGR01060">
    <property type="entry name" value="eno"/>
    <property type="match status" value="1"/>
</dbReference>
<evidence type="ECO:0000259" key="16">
    <source>
        <dbReference type="SMART" id="SM01192"/>
    </source>
</evidence>
<evidence type="ECO:0000256" key="12">
    <source>
        <dbReference type="HAMAP-Rule" id="MF_00318"/>
    </source>
</evidence>
<comment type="pathway">
    <text evidence="1 12">Carbohydrate degradation; glycolysis; pyruvate from D-glyceraldehyde 3-phosphate: step 4/5.</text>
</comment>
<feature type="binding site" evidence="14">
    <location>
        <begin position="364"/>
        <end position="367"/>
    </location>
    <ligand>
        <name>substrate</name>
    </ligand>
</feature>
<evidence type="ECO:0000256" key="8">
    <source>
        <dbReference type="ARBA" id="ARBA00022842"/>
    </source>
</evidence>
<evidence type="ECO:0000256" key="4">
    <source>
        <dbReference type="ARBA" id="ARBA00017068"/>
    </source>
</evidence>
<dbReference type="InterPro" id="IPR000941">
    <property type="entry name" value="Enolase"/>
</dbReference>
<dbReference type="InterPro" id="IPR029017">
    <property type="entry name" value="Enolase-like_N"/>
</dbReference>
<dbReference type="Proteomes" id="UP000306585">
    <property type="component" value="Unassembled WGS sequence"/>
</dbReference>
<dbReference type="UniPathway" id="UPA00109">
    <property type="reaction ID" value="UER00187"/>
</dbReference>
<keyword evidence="7 12" id="KW-0479">Metal-binding</keyword>
<dbReference type="PIRSF" id="PIRSF001400">
    <property type="entry name" value="Enolase"/>
    <property type="match status" value="1"/>
</dbReference>
<dbReference type="GO" id="GO:0005576">
    <property type="term" value="C:extracellular region"/>
    <property type="evidence" value="ECO:0007669"/>
    <property type="project" value="UniProtKB-SubCell"/>
</dbReference>
<evidence type="ECO:0000256" key="3">
    <source>
        <dbReference type="ARBA" id="ARBA00012058"/>
    </source>
</evidence>
<dbReference type="GO" id="GO:0000287">
    <property type="term" value="F:magnesium ion binding"/>
    <property type="evidence" value="ECO:0007669"/>
    <property type="project" value="UniProtKB-UniRule"/>
</dbReference>
<feature type="binding site" evidence="14">
    <location>
        <position position="388"/>
    </location>
    <ligand>
        <name>substrate</name>
    </ligand>
</feature>
<feature type="binding site" evidence="12 15">
    <location>
        <position position="241"/>
    </location>
    <ligand>
        <name>Mg(2+)</name>
        <dbReference type="ChEBI" id="CHEBI:18420"/>
    </ligand>
</feature>
<dbReference type="EC" id="4.2.1.11" evidence="3 12"/>
<comment type="subcellular location">
    <subcellularLocation>
        <location evidence="12">Cytoplasm</location>
    </subcellularLocation>
    <subcellularLocation>
        <location evidence="12">Secreted</location>
    </subcellularLocation>
    <subcellularLocation>
        <location evidence="12">Cell surface</location>
    </subcellularLocation>
    <text evidence="12">Fractions of enolase are present in both the cytoplasm and on the cell surface.</text>
</comment>
<evidence type="ECO:0000256" key="11">
    <source>
        <dbReference type="ARBA" id="ARBA00045763"/>
    </source>
</evidence>
<feature type="binding site" evidence="14">
    <location>
        <position position="285"/>
    </location>
    <ligand>
        <name>substrate</name>
    </ligand>
</feature>
<dbReference type="FunFam" id="3.20.20.120:FF:000001">
    <property type="entry name" value="Enolase"/>
    <property type="match status" value="1"/>
</dbReference>
<dbReference type="SFLD" id="SFLDS00001">
    <property type="entry name" value="Enolase"/>
    <property type="match status" value="1"/>
</dbReference>
<keyword evidence="18" id="KW-0670">Pyruvate</keyword>
<evidence type="ECO:0000256" key="2">
    <source>
        <dbReference type="ARBA" id="ARBA00009604"/>
    </source>
</evidence>